<protein>
    <recommendedName>
        <fullName evidence="1">DUF38 domain-containing protein</fullName>
    </recommendedName>
</protein>
<dbReference type="Pfam" id="PF01827">
    <property type="entry name" value="FTH"/>
    <property type="match status" value="1"/>
</dbReference>
<evidence type="ECO:0000313" key="3">
    <source>
        <dbReference type="Proteomes" id="UP000008068"/>
    </source>
</evidence>
<reference evidence="3" key="1">
    <citation type="submission" date="2011-07" db="EMBL/GenBank/DDBJ databases">
        <authorList>
            <consortium name="Caenorhabditis brenneri Sequencing and Analysis Consortium"/>
            <person name="Wilson R.K."/>
        </authorList>
    </citation>
    <scope>NUCLEOTIDE SEQUENCE [LARGE SCALE GENOMIC DNA]</scope>
    <source>
        <strain evidence="3">PB2801</strain>
    </source>
</reference>
<evidence type="ECO:0000259" key="1">
    <source>
        <dbReference type="Pfam" id="PF01827"/>
    </source>
</evidence>
<name>G0N7X4_CAEBE</name>
<sequence>MSSSTPLPTEFEIYLKGALHILYQLGHNEQCAYDSLIKLTGEELMSEEAVKECFKTFKEGNYPINIRADNLKTVEDKGWISKMASWAFNGVSEYLRLKVLPPFLLKPVPKNEIVVEELAVLIGSDYMEVSVDGVKRRYEQSGQNCKVICGDSIITYENKEHLEEAAGFFHEFFGNPIMRIEKWIIRNERDFELNPTFEQTQLKCYRMLNKVLLSFNRYLRVERFQMYCYRIRHNIFFLPYLQPRFLRTIVIVNHLPEVKGEDELVFETPQFKSAECFACHAIDYDWYDICEMFTHFRLCQFQTHYCVNERMYCHFCIKAVRQGKLEKAIIDVGYDARHVDMPLDELFRRRETEDGEVRMWNDFGDHSTDFVIDVNVEKNRLYFMGPGYKGEFHTCYV</sequence>
<keyword evidence="3" id="KW-1185">Reference proteome</keyword>
<dbReference type="InterPro" id="IPR002900">
    <property type="entry name" value="DUF38/FTH_CAE_spp"/>
</dbReference>
<gene>
    <name evidence="2" type="ORF">CAEBREN_16048</name>
</gene>
<evidence type="ECO:0000313" key="2">
    <source>
        <dbReference type="EMBL" id="EGT55024.1"/>
    </source>
</evidence>
<dbReference type="HOGENOM" id="CLU_694890_0_0_1"/>
<dbReference type="eggNOG" id="ENOG502RX1Q">
    <property type="taxonomic scope" value="Eukaryota"/>
</dbReference>
<dbReference type="Proteomes" id="UP000008068">
    <property type="component" value="Unassembled WGS sequence"/>
</dbReference>
<dbReference type="InParanoid" id="G0N7X4"/>
<accession>G0N7X4</accession>
<dbReference type="EMBL" id="GL379849">
    <property type="protein sequence ID" value="EGT55024.1"/>
    <property type="molecule type" value="Genomic_DNA"/>
</dbReference>
<feature type="domain" description="DUF38" evidence="1">
    <location>
        <begin position="203"/>
        <end position="305"/>
    </location>
</feature>
<organism evidence="3">
    <name type="scientific">Caenorhabditis brenneri</name>
    <name type="common">Nematode worm</name>
    <dbReference type="NCBI Taxonomy" id="135651"/>
    <lineage>
        <taxon>Eukaryota</taxon>
        <taxon>Metazoa</taxon>
        <taxon>Ecdysozoa</taxon>
        <taxon>Nematoda</taxon>
        <taxon>Chromadorea</taxon>
        <taxon>Rhabditida</taxon>
        <taxon>Rhabditina</taxon>
        <taxon>Rhabditomorpha</taxon>
        <taxon>Rhabditoidea</taxon>
        <taxon>Rhabditidae</taxon>
        <taxon>Peloderinae</taxon>
        <taxon>Caenorhabditis</taxon>
    </lineage>
</organism>
<proteinExistence type="predicted"/>
<dbReference type="AlphaFoldDB" id="G0N7X4"/>